<dbReference type="GO" id="GO:0006487">
    <property type="term" value="P:protein N-linked glycosylation"/>
    <property type="evidence" value="ECO:0007669"/>
    <property type="project" value="TreeGrafter"/>
</dbReference>
<evidence type="ECO:0000313" key="4">
    <source>
        <dbReference type="EMBL" id="ATA82125.1"/>
    </source>
</evidence>
<keyword evidence="1" id="KW-0812">Transmembrane</keyword>
<evidence type="ECO:0000313" key="5">
    <source>
        <dbReference type="Proteomes" id="UP000217276"/>
    </source>
</evidence>
<evidence type="ECO:0000259" key="2">
    <source>
        <dbReference type="Pfam" id="PF00535"/>
    </source>
</evidence>
<name>A0A250FCV2_9FLAO</name>
<dbReference type="InterPro" id="IPR018639">
    <property type="entry name" value="DUF2062"/>
</dbReference>
<reference evidence="5" key="1">
    <citation type="submission" date="2017-06" db="EMBL/GenBank/DDBJ databases">
        <title>Capnocytophaga spp. assemblies.</title>
        <authorList>
            <person name="Gulvik C.A."/>
        </authorList>
    </citation>
    <scope>NUCLEOTIDE SEQUENCE [LARGE SCALE GENOMIC DNA]</scope>
    <source>
        <strain evidence="5">H6253</strain>
    </source>
</reference>
<dbReference type="InterPro" id="IPR029044">
    <property type="entry name" value="Nucleotide-diphossugar_trans"/>
</dbReference>
<keyword evidence="5" id="KW-1185">Reference proteome</keyword>
<sequence>MEKHNVCIVIPSYNNAKTLRRVLEGVLRYPYGVLVVNDGSTDDTAAILTQYPSVTTITHPKNQGKGKALQTGFEQARAMGYDYALTLDSDGQHYPEDIPAFIEALAAEEAPVLLVGNRDMQQEGVPKKSSFGHRFSNFWFRLETGVALPDTQSGYRLYPLHFIPKKYYTRKFEFEIEILVRSSWRGIAVKPVPIRVLYDPAERVSHFRPFRDFTRISILNTVLVVLTFLYIKPRNFFREARQKSFKQFVKENILESDSSKEVKACSVALGVFFGIAPFWGLQTVLTIALAVFFRLNKTLAFICSNVSIPPMIPILILASLKIGAFITGGQVLPEGEVNMDYVKSNLLQYLVGSMVLAITAAVVLGGATYLLLKKRQK</sequence>
<feature type="transmembrane region" description="Helical" evidence="1">
    <location>
        <begin position="267"/>
        <end position="292"/>
    </location>
</feature>
<feature type="domain" description="DUF2062" evidence="3">
    <location>
        <begin position="247"/>
        <end position="377"/>
    </location>
</feature>
<dbReference type="KEGG" id="clk:CGC53_07085"/>
<keyword evidence="1" id="KW-1133">Transmembrane helix</keyword>
<dbReference type="AlphaFoldDB" id="A0A250FCV2"/>
<dbReference type="GO" id="GO:0016740">
    <property type="term" value="F:transferase activity"/>
    <property type="evidence" value="ECO:0007669"/>
    <property type="project" value="UniProtKB-KW"/>
</dbReference>
<dbReference type="Pfam" id="PF09835">
    <property type="entry name" value="DUF2062"/>
    <property type="match status" value="1"/>
</dbReference>
<dbReference type="Proteomes" id="UP000217276">
    <property type="component" value="Chromosome"/>
</dbReference>
<keyword evidence="1" id="KW-0472">Membrane</keyword>
<dbReference type="InterPro" id="IPR001173">
    <property type="entry name" value="Glyco_trans_2-like"/>
</dbReference>
<keyword evidence="4" id="KW-0808">Transferase</keyword>
<feature type="domain" description="Glycosyltransferase 2-like" evidence="2">
    <location>
        <begin position="7"/>
        <end position="130"/>
    </location>
</feature>
<feature type="transmembrane region" description="Helical" evidence="1">
    <location>
        <begin position="213"/>
        <end position="231"/>
    </location>
</feature>
<dbReference type="Gene3D" id="3.90.550.10">
    <property type="entry name" value="Spore Coat Polysaccharide Biosynthesis Protein SpsA, Chain A"/>
    <property type="match status" value="1"/>
</dbReference>
<dbReference type="PANTHER" id="PTHR10859:SF91">
    <property type="entry name" value="DOLICHYL-PHOSPHATE BETA-GLUCOSYLTRANSFERASE"/>
    <property type="match status" value="1"/>
</dbReference>
<proteinExistence type="predicted"/>
<dbReference type="EMBL" id="CP022384">
    <property type="protein sequence ID" value="ATA82125.1"/>
    <property type="molecule type" value="Genomic_DNA"/>
</dbReference>
<dbReference type="Pfam" id="PF00535">
    <property type="entry name" value="Glycos_transf_2"/>
    <property type="match status" value="1"/>
</dbReference>
<feature type="transmembrane region" description="Helical" evidence="1">
    <location>
        <begin position="299"/>
        <end position="326"/>
    </location>
</feature>
<protein>
    <submittedName>
        <fullName evidence="4">Glycosyltransferase</fullName>
    </submittedName>
</protein>
<dbReference type="RefSeq" id="WP_095914177.1">
    <property type="nucleotide sequence ID" value="NZ_CP022384.1"/>
</dbReference>
<gene>
    <name evidence="4" type="ORF">CGC53_07085</name>
</gene>
<dbReference type="SUPFAM" id="SSF53448">
    <property type="entry name" value="Nucleotide-diphospho-sugar transferases"/>
    <property type="match status" value="1"/>
</dbReference>
<evidence type="ECO:0000256" key="1">
    <source>
        <dbReference type="SAM" id="Phobius"/>
    </source>
</evidence>
<dbReference type="PANTHER" id="PTHR10859">
    <property type="entry name" value="GLYCOSYL TRANSFERASE"/>
    <property type="match status" value="1"/>
</dbReference>
<feature type="transmembrane region" description="Helical" evidence="1">
    <location>
        <begin position="346"/>
        <end position="372"/>
    </location>
</feature>
<accession>A0A250FCV2</accession>
<dbReference type="CDD" id="cd04179">
    <property type="entry name" value="DPM_DPG-synthase_like"/>
    <property type="match status" value="1"/>
</dbReference>
<evidence type="ECO:0000259" key="3">
    <source>
        <dbReference type="Pfam" id="PF09835"/>
    </source>
</evidence>
<organism evidence="4 5">
    <name type="scientific">Capnocytophaga leadbetteri</name>
    <dbReference type="NCBI Taxonomy" id="327575"/>
    <lineage>
        <taxon>Bacteria</taxon>
        <taxon>Pseudomonadati</taxon>
        <taxon>Bacteroidota</taxon>
        <taxon>Flavobacteriia</taxon>
        <taxon>Flavobacteriales</taxon>
        <taxon>Flavobacteriaceae</taxon>
        <taxon>Capnocytophaga</taxon>
    </lineage>
</organism>